<accession>A0A1B1E1M5</accession>
<dbReference type="RefSeq" id="XP_019915618.1">
    <property type="nucleotide sequence ID" value="XM_020060408.1"/>
</dbReference>
<dbReference type="KEGG" id="pcot:PCOAH_00036170"/>
<dbReference type="AlphaFoldDB" id="A0A1B1E1M5"/>
<organism evidence="1 2">
    <name type="scientific">Plasmodium coatneyi</name>
    <dbReference type="NCBI Taxonomy" id="208452"/>
    <lineage>
        <taxon>Eukaryota</taxon>
        <taxon>Sar</taxon>
        <taxon>Alveolata</taxon>
        <taxon>Apicomplexa</taxon>
        <taxon>Aconoidasida</taxon>
        <taxon>Haemosporida</taxon>
        <taxon>Plasmodiidae</taxon>
        <taxon>Plasmodium</taxon>
    </lineage>
</organism>
<evidence type="ECO:0008006" key="3">
    <source>
        <dbReference type="Google" id="ProtNLM"/>
    </source>
</evidence>
<evidence type="ECO:0000313" key="2">
    <source>
        <dbReference type="Proteomes" id="UP000092716"/>
    </source>
</evidence>
<dbReference type="Proteomes" id="UP000092716">
    <property type="component" value="Chromosome 11"/>
</dbReference>
<dbReference type="VEuPathDB" id="PlasmoDB:PCOAH_00036170"/>
<evidence type="ECO:0000313" key="1">
    <source>
        <dbReference type="EMBL" id="ANQ08923.1"/>
    </source>
</evidence>
<dbReference type="EMBL" id="CP016249">
    <property type="protein sequence ID" value="ANQ08923.1"/>
    <property type="molecule type" value="Genomic_DNA"/>
</dbReference>
<dbReference type="GeneID" id="30910348"/>
<reference evidence="2" key="1">
    <citation type="submission" date="2016-06" db="EMBL/GenBank/DDBJ databases">
        <title>First high quality genome sequence of Plasmodium coatneyi using continuous long reads from single molecule, real-time sequencing.</title>
        <authorList>
            <person name="Chien J.-T."/>
            <person name="Pakala S.B."/>
            <person name="Geraldo J.A."/>
            <person name="Lapp S.A."/>
            <person name="Barnwell J.W."/>
            <person name="Kissinger J.C."/>
            <person name="Galinski M.R."/>
            <person name="Humphrey J.C."/>
        </authorList>
    </citation>
    <scope>NUCLEOTIDE SEQUENCE [LARGE SCALE GENOMIC DNA]</scope>
    <source>
        <strain evidence="2">Hackeri</strain>
    </source>
</reference>
<dbReference type="Gene3D" id="2.40.160.50">
    <property type="entry name" value="membrane protein fhac: a member of the omp85/tpsb transporter family"/>
    <property type="match status" value="1"/>
</dbReference>
<proteinExistence type="predicted"/>
<dbReference type="OrthoDB" id="1724197at2759"/>
<gene>
    <name evidence="1" type="ORF">PCOAH_00036170</name>
</gene>
<name>A0A1B1E1M5_9APIC</name>
<keyword evidence="2" id="KW-1185">Reference proteome</keyword>
<protein>
    <recommendedName>
        <fullName evidence="3">Sorting assembly machinery 50 kDa subunit</fullName>
    </recommendedName>
</protein>
<sequence length="474" mass="54620">MEDNPPLAQKLTSVQVNVEGLKKVKGEKLNFLFEDIKKSATVEDLFFHINKCNEKIHRLNIFAGAPLINLKSLTGTDVQVKYTLNEQRNNYVIGTNVNNRGEVTAELEMNVPYVLRTINSFQLKANISSLYTNNFGLRFVFPQVTKLANFNLIFEGNLSSVSNTQHGSYLVKSNSLKSFLVGERHTLIWDVNFNTLFQRISQKYVPSEWVLKLPDRYIKHTLRHVYKRDALGYGWLKGAVPQGSHPLDDVPDGHTDAGSVNPPQLVEHTNYPTSGYLYQMESELSLPFCEAKFLKNHFHYMFVKKLRENFLTYVSFTNGMKYDFDKSNPYQLGAFHFSGSIGSSLTFRGFEHNSIGDTDVGYKFDRKKGEYRICYNYLGANFITSFQFLCKYILTLHNAKPILFFYAQVGRLGNHFFSSFDQLRREIRVSTGVGLMTYIQKNVSLEVFFNFPLLHHLNDRTKYFQVGLNFRGML</sequence>